<reference evidence="1" key="1">
    <citation type="submission" date="2021-03" db="EMBL/GenBank/DDBJ databases">
        <title>Draft genome sequence of rust myrtle Austropuccinia psidii MF-1, a brazilian biotype.</title>
        <authorList>
            <person name="Quecine M.C."/>
            <person name="Pachon D.M.R."/>
            <person name="Bonatelli M.L."/>
            <person name="Correr F.H."/>
            <person name="Franceschini L.M."/>
            <person name="Leite T.F."/>
            <person name="Margarido G.R.A."/>
            <person name="Almeida C.A."/>
            <person name="Ferrarezi J.A."/>
            <person name="Labate C.A."/>
        </authorList>
    </citation>
    <scope>NUCLEOTIDE SEQUENCE</scope>
    <source>
        <strain evidence="1">MF-1</strain>
    </source>
</reference>
<evidence type="ECO:0000313" key="1">
    <source>
        <dbReference type="EMBL" id="MBW0544396.1"/>
    </source>
</evidence>
<accession>A0A9Q3FQC1</accession>
<keyword evidence="2" id="KW-1185">Reference proteome</keyword>
<evidence type="ECO:0000313" key="2">
    <source>
        <dbReference type="Proteomes" id="UP000765509"/>
    </source>
</evidence>
<gene>
    <name evidence="1" type="ORF">O181_084111</name>
</gene>
<dbReference type="Proteomes" id="UP000765509">
    <property type="component" value="Unassembled WGS sequence"/>
</dbReference>
<dbReference type="AlphaFoldDB" id="A0A9Q3FQC1"/>
<proteinExistence type="predicted"/>
<organism evidence="1 2">
    <name type="scientific">Austropuccinia psidii MF-1</name>
    <dbReference type="NCBI Taxonomy" id="1389203"/>
    <lineage>
        <taxon>Eukaryota</taxon>
        <taxon>Fungi</taxon>
        <taxon>Dikarya</taxon>
        <taxon>Basidiomycota</taxon>
        <taxon>Pucciniomycotina</taxon>
        <taxon>Pucciniomycetes</taxon>
        <taxon>Pucciniales</taxon>
        <taxon>Sphaerophragmiaceae</taxon>
        <taxon>Austropuccinia</taxon>
    </lineage>
</organism>
<sequence>MHKYQDHEMKNNDNLMATLLNPTYWKGMFKIIGLSPHRSQEVMDSLSQEYLILTPDSSPICEDLQTSTSPCPNKDSPQCKLPKMYDCVLKLTSSNPTQTGNMDEVFFLPPESTPDNGREGYFEIFEGESGVLLWFFLM</sequence>
<name>A0A9Q3FQC1_9BASI</name>
<comment type="caution">
    <text evidence="1">The sequence shown here is derived from an EMBL/GenBank/DDBJ whole genome shotgun (WGS) entry which is preliminary data.</text>
</comment>
<dbReference type="EMBL" id="AVOT02049231">
    <property type="protein sequence ID" value="MBW0544396.1"/>
    <property type="molecule type" value="Genomic_DNA"/>
</dbReference>
<protein>
    <submittedName>
        <fullName evidence="1">Uncharacterized protein</fullName>
    </submittedName>
</protein>